<dbReference type="GO" id="GO:0016491">
    <property type="term" value="F:oxidoreductase activity"/>
    <property type="evidence" value="ECO:0007669"/>
    <property type="project" value="UniProtKB-KW"/>
</dbReference>
<evidence type="ECO:0000256" key="1">
    <source>
        <dbReference type="ARBA" id="ARBA00006056"/>
    </source>
</evidence>
<evidence type="ECO:0000256" key="3">
    <source>
        <dbReference type="SAM" id="MobiDB-lite"/>
    </source>
</evidence>
<dbReference type="RefSeq" id="WP_150973776.1">
    <property type="nucleotide sequence ID" value="NZ_VZDO01000027.1"/>
</dbReference>
<sequence length="348" mass="35663">MSNAAATIRASAADLARRLDLCLAEAGASEASRGACVAALLHASRLGVDSHGARLVVHYAEVLREGRVNGDPQLRVTRTGAATAVVDGDDGLGHFAAYRAAREAVDLAKEAGVGAVGVVRSSHFGAAGAYAKAVADAGMVGFATTNSDSAVALFGGAAPFHGTNPLAFAAPSGGERPWLLDMATSSIPFNRVFLYRTLGLELPEGVAADGDGAPTRDARATEMLLPAGGPEFGFKGAGLAGVATVLSAVLQGMAIDPAMLPMAGEAVDKRTPRGMGHFVLAIDPACFGGAAVFEAGMRSYLAALRGAPARPGESVMAPGDREWRTERERERDGIPVDPETARFLGLDR</sequence>
<dbReference type="Proteomes" id="UP000432089">
    <property type="component" value="Unassembled WGS sequence"/>
</dbReference>
<keyword evidence="5" id="KW-1185">Reference proteome</keyword>
<keyword evidence="2" id="KW-0560">Oxidoreductase</keyword>
<accession>A0A7V7PK93</accession>
<organism evidence="4 5">
    <name type="scientific">Plantimonas leprariae</name>
    <dbReference type="NCBI Taxonomy" id="2615207"/>
    <lineage>
        <taxon>Bacteria</taxon>
        <taxon>Pseudomonadati</taxon>
        <taxon>Pseudomonadota</taxon>
        <taxon>Alphaproteobacteria</taxon>
        <taxon>Hyphomicrobiales</taxon>
        <taxon>Aurantimonadaceae</taxon>
        <taxon>Plantimonas</taxon>
    </lineage>
</organism>
<evidence type="ECO:0000313" key="4">
    <source>
        <dbReference type="EMBL" id="KAB0675995.1"/>
    </source>
</evidence>
<protein>
    <submittedName>
        <fullName evidence="4">Ldh family oxidoreductase</fullName>
    </submittedName>
</protein>
<dbReference type="Pfam" id="PF02615">
    <property type="entry name" value="Ldh_2"/>
    <property type="match status" value="1"/>
</dbReference>
<dbReference type="InterPro" id="IPR036111">
    <property type="entry name" value="Mal/L-sulfo/L-lacto_DH-like_sf"/>
</dbReference>
<name>A0A7V7PK93_9HYPH</name>
<dbReference type="SUPFAM" id="SSF89733">
    <property type="entry name" value="L-sulfolactate dehydrogenase-like"/>
    <property type="match status" value="1"/>
</dbReference>
<dbReference type="PANTHER" id="PTHR11091">
    <property type="entry name" value="OXIDOREDUCTASE-RELATED"/>
    <property type="match status" value="1"/>
</dbReference>
<dbReference type="Gene3D" id="3.30.1370.60">
    <property type="entry name" value="Hypothetical oxidoreductase yiak, domain 2"/>
    <property type="match status" value="1"/>
</dbReference>
<dbReference type="PANTHER" id="PTHR11091:SF0">
    <property type="entry name" value="MALATE DEHYDROGENASE"/>
    <property type="match status" value="1"/>
</dbReference>
<dbReference type="Gene3D" id="1.10.1530.10">
    <property type="match status" value="1"/>
</dbReference>
<feature type="region of interest" description="Disordered" evidence="3">
    <location>
        <begin position="310"/>
        <end position="348"/>
    </location>
</feature>
<dbReference type="InterPro" id="IPR043144">
    <property type="entry name" value="Mal/L-sulf/L-lact_DH-like_ah"/>
</dbReference>
<reference evidence="4 5" key="1">
    <citation type="submission" date="2019-09" db="EMBL/GenBank/DDBJ databases">
        <title>YIM 132180 draft genome.</title>
        <authorList>
            <person name="Zhang K."/>
        </authorList>
    </citation>
    <scope>NUCLEOTIDE SEQUENCE [LARGE SCALE GENOMIC DNA]</scope>
    <source>
        <strain evidence="4 5">YIM 132180</strain>
    </source>
</reference>
<dbReference type="InterPro" id="IPR003767">
    <property type="entry name" value="Malate/L-lactate_DH-like"/>
</dbReference>
<feature type="compositionally biased region" description="Basic and acidic residues" evidence="3">
    <location>
        <begin position="319"/>
        <end position="334"/>
    </location>
</feature>
<evidence type="ECO:0000256" key="2">
    <source>
        <dbReference type="ARBA" id="ARBA00023002"/>
    </source>
</evidence>
<proteinExistence type="inferred from homology"/>
<dbReference type="InterPro" id="IPR043143">
    <property type="entry name" value="Mal/L-sulf/L-lact_DH-like_NADP"/>
</dbReference>
<dbReference type="AlphaFoldDB" id="A0A7V7PK93"/>
<comment type="caution">
    <text evidence="4">The sequence shown here is derived from an EMBL/GenBank/DDBJ whole genome shotgun (WGS) entry which is preliminary data.</text>
</comment>
<evidence type="ECO:0000313" key="5">
    <source>
        <dbReference type="Proteomes" id="UP000432089"/>
    </source>
</evidence>
<comment type="similarity">
    <text evidence="1">Belongs to the LDH2/MDH2 oxidoreductase family.</text>
</comment>
<gene>
    <name evidence="4" type="ORF">F6X38_22290</name>
</gene>
<dbReference type="EMBL" id="VZDO01000027">
    <property type="protein sequence ID" value="KAB0675995.1"/>
    <property type="molecule type" value="Genomic_DNA"/>
</dbReference>